<feature type="compositionally biased region" description="Polar residues" evidence="11">
    <location>
        <begin position="1"/>
        <end position="10"/>
    </location>
</feature>
<evidence type="ECO:0000256" key="11">
    <source>
        <dbReference type="SAM" id="MobiDB-lite"/>
    </source>
</evidence>
<accession>A0A8H7UHR7</accession>
<evidence type="ECO:0000259" key="12">
    <source>
        <dbReference type="PROSITE" id="PS51675"/>
    </source>
</evidence>
<evidence type="ECO:0000256" key="1">
    <source>
        <dbReference type="ARBA" id="ARBA00012797"/>
    </source>
</evidence>
<keyword evidence="14" id="KW-1185">Reference proteome</keyword>
<keyword evidence="4" id="KW-0808">Transferase</keyword>
<organism evidence="13 14">
    <name type="scientific">Mortierella isabellina</name>
    <name type="common">Filamentous fungus</name>
    <name type="synonym">Umbelopsis isabellina</name>
    <dbReference type="NCBI Taxonomy" id="91625"/>
    <lineage>
        <taxon>Eukaryota</taxon>
        <taxon>Fungi</taxon>
        <taxon>Fungi incertae sedis</taxon>
        <taxon>Mucoromycota</taxon>
        <taxon>Mucoromycotina</taxon>
        <taxon>Umbelopsidomycetes</taxon>
        <taxon>Umbelopsidales</taxon>
        <taxon>Umbelopsidaceae</taxon>
        <taxon>Umbelopsis</taxon>
    </lineage>
</organism>
<dbReference type="Proteomes" id="UP000654370">
    <property type="component" value="Unassembled WGS sequence"/>
</dbReference>
<evidence type="ECO:0000256" key="7">
    <source>
        <dbReference type="ARBA" id="ARBA00032166"/>
    </source>
</evidence>
<dbReference type="InterPro" id="IPR016653">
    <property type="entry name" value="TRM10/TRM10A"/>
</dbReference>
<dbReference type="GO" id="GO:0000049">
    <property type="term" value="F:tRNA binding"/>
    <property type="evidence" value="ECO:0007669"/>
    <property type="project" value="TreeGrafter"/>
</dbReference>
<evidence type="ECO:0000313" key="14">
    <source>
        <dbReference type="Proteomes" id="UP000654370"/>
    </source>
</evidence>
<comment type="catalytic activity">
    <reaction evidence="8">
        <text>guanosine(9) in tRNA + S-adenosyl-L-methionine = N(1)-methylguanosine(9) in tRNA + S-adenosyl-L-homocysteine + H(+)</text>
        <dbReference type="Rhea" id="RHEA:43156"/>
        <dbReference type="Rhea" id="RHEA-COMP:10367"/>
        <dbReference type="Rhea" id="RHEA-COMP:10368"/>
        <dbReference type="ChEBI" id="CHEBI:15378"/>
        <dbReference type="ChEBI" id="CHEBI:57856"/>
        <dbReference type="ChEBI" id="CHEBI:59789"/>
        <dbReference type="ChEBI" id="CHEBI:73542"/>
        <dbReference type="ChEBI" id="CHEBI:74269"/>
        <dbReference type="EC" id="2.1.1.221"/>
    </reaction>
</comment>
<feature type="active site" description="Proton acceptor" evidence="9">
    <location>
        <position position="215"/>
    </location>
</feature>
<dbReference type="GO" id="GO:0002939">
    <property type="term" value="P:tRNA N1-guanine methylation"/>
    <property type="evidence" value="ECO:0007669"/>
    <property type="project" value="TreeGrafter"/>
</dbReference>
<comment type="caution">
    <text evidence="13">The sequence shown here is derived from an EMBL/GenBank/DDBJ whole genome shotgun (WGS) entry which is preliminary data.</text>
</comment>
<dbReference type="InterPro" id="IPR038459">
    <property type="entry name" value="MT_TRM10-typ_sf"/>
</dbReference>
<feature type="region of interest" description="Disordered" evidence="11">
    <location>
        <begin position="58"/>
        <end position="81"/>
    </location>
</feature>
<dbReference type="PROSITE" id="PS51675">
    <property type="entry name" value="SAM_MT_TRM10"/>
    <property type="match status" value="1"/>
</dbReference>
<evidence type="ECO:0000313" key="13">
    <source>
        <dbReference type="EMBL" id="KAG2186321.1"/>
    </source>
</evidence>
<feature type="binding site" evidence="10">
    <location>
        <position position="211"/>
    </location>
    <ligand>
        <name>S-adenosyl-L-methionine</name>
        <dbReference type="ChEBI" id="CHEBI:59789"/>
    </ligand>
</feature>
<feature type="binding site" evidence="10">
    <location>
        <position position="237"/>
    </location>
    <ligand>
        <name>S-adenosyl-L-methionine</name>
        <dbReference type="ChEBI" id="CHEBI:59789"/>
    </ligand>
</feature>
<feature type="binding site" evidence="10">
    <location>
        <position position="223"/>
    </location>
    <ligand>
        <name>S-adenosyl-L-methionine</name>
        <dbReference type="ChEBI" id="CHEBI:59789"/>
    </ligand>
</feature>
<evidence type="ECO:0000256" key="10">
    <source>
        <dbReference type="PIRSR" id="PIRSR016323-2"/>
    </source>
</evidence>
<dbReference type="EMBL" id="JAEPQZ010000001">
    <property type="protein sequence ID" value="KAG2186321.1"/>
    <property type="molecule type" value="Genomic_DNA"/>
</dbReference>
<dbReference type="Gene3D" id="3.40.1280.30">
    <property type="match status" value="1"/>
</dbReference>
<name>A0A8H7UHR7_MORIS</name>
<dbReference type="PANTHER" id="PTHR13563:SF13">
    <property type="entry name" value="TRNA METHYLTRANSFERASE 10 HOMOLOG A"/>
    <property type="match status" value="1"/>
</dbReference>
<feature type="binding site" evidence="10">
    <location>
        <position position="191"/>
    </location>
    <ligand>
        <name>S-adenosyl-L-methionine</name>
        <dbReference type="ChEBI" id="CHEBI:59789"/>
    </ligand>
</feature>
<dbReference type="OrthoDB" id="278300at2759"/>
<proteinExistence type="predicted"/>
<dbReference type="GO" id="GO:0052905">
    <property type="term" value="F:tRNA (guanosine(9)-N1)-methyltransferase activity"/>
    <property type="evidence" value="ECO:0007669"/>
    <property type="project" value="UniProtKB-EC"/>
</dbReference>
<dbReference type="InterPro" id="IPR028564">
    <property type="entry name" value="MT_TRM10-typ"/>
</dbReference>
<dbReference type="PANTHER" id="PTHR13563">
    <property type="entry name" value="TRNA (GUANINE-9-) METHYLTRANSFERASE"/>
    <property type="match status" value="1"/>
</dbReference>
<dbReference type="CDD" id="cd18089">
    <property type="entry name" value="SPOUT_Trm10-like"/>
    <property type="match status" value="1"/>
</dbReference>
<protein>
    <recommendedName>
        <fullName evidence="2">tRNA (guanine(9)-N1)-methyltransferase</fullName>
        <ecNumber evidence="1">2.1.1.221</ecNumber>
    </recommendedName>
    <alternativeName>
        <fullName evidence="7">tRNA methyltransferase 10</fullName>
    </alternativeName>
    <alternativeName>
        <fullName evidence="6">tRNA(m1G9)-methyltransferase</fullName>
    </alternativeName>
</protein>
<feature type="domain" description="SAM-dependent MTase TRM10-type" evidence="12">
    <location>
        <begin position="93"/>
        <end position="284"/>
    </location>
</feature>
<feature type="compositionally biased region" description="Polar residues" evidence="11">
    <location>
        <begin position="330"/>
        <end position="339"/>
    </location>
</feature>
<feature type="compositionally biased region" description="Basic and acidic residues" evidence="11">
    <location>
        <begin position="58"/>
        <end position="68"/>
    </location>
</feature>
<keyword evidence="3" id="KW-0489">Methyltransferase</keyword>
<evidence type="ECO:0000256" key="9">
    <source>
        <dbReference type="PIRSR" id="PIRSR016323-1"/>
    </source>
</evidence>
<dbReference type="PIRSF" id="PIRSF016323">
    <property type="entry name" value="tRNA_m1G_mtfrase_met"/>
    <property type="match status" value="1"/>
</dbReference>
<evidence type="ECO:0000256" key="3">
    <source>
        <dbReference type="ARBA" id="ARBA00022603"/>
    </source>
</evidence>
<feature type="compositionally biased region" description="Basic and acidic residues" evidence="11">
    <location>
        <begin position="11"/>
        <end position="24"/>
    </location>
</feature>
<evidence type="ECO:0000256" key="4">
    <source>
        <dbReference type="ARBA" id="ARBA00022679"/>
    </source>
</evidence>
<keyword evidence="5" id="KW-0949">S-adenosyl-L-methionine</keyword>
<dbReference type="FunFam" id="3.40.1280.30:FF:000001">
    <property type="entry name" value="tRNA methyltransferase 10 homolog A"/>
    <property type="match status" value="1"/>
</dbReference>
<dbReference type="GO" id="GO:0005634">
    <property type="term" value="C:nucleus"/>
    <property type="evidence" value="ECO:0007669"/>
    <property type="project" value="TreeGrafter"/>
</dbReference>
<reference evidence="13" key="1">
    <citation type="submission" date="2020-12" db="EMBL/GenBank/DDBJ databases">
        <title>Metabolic potential, ecology and presence of endohyphal bacteria is reflected in genomic diversity of Mucoromycotina.</title>
        <authorList>
            <person name="Muszewska A."/>
            <person name="Okrasinska A."/>
            <person name="Steczkiewicz K."/>
            <person name="Drgas O."/>
            <person name="Orlowska M."/>
            <person name="Perlinska-Lenart U."/>
            <person name="Aleksandrzak-Piekarczyk T."/>
            <person name="Szatraj K."/>
            <person name="Zielenkiewicz U."/>
            <person name="Pilsyk S."/>
            <person name="Malc E."/>
            <person name="Mieczkowski P."/>
            <person name="Kruszewska J.S."/>
            <person name="Biernat P."/>
            <person name="Pawlowska J."/>
        </authorList>
    </citation>
    <scope>NUCLEOTIDE SEQUENCE</scope>
    <source>
        <strain evidence="13">WA0000067209</strain>
    </source>
</reference>
<evidence type="ECO:0000256" key="5">
    <source>
        <dbReference type="ARBA" id="ARBA00022691"/>
    </source>
</evidence>
<dbReference type="AlphaFoldDB" id="A0A8H7UHR7"/>
<gene>
    <name evidence="13" type="ORF">INT43_002759</name>
</gene>
<feature type="region of interest" description="Disordered" evidence="11">
    <location>
        <begin position="282"/>
        <end position="339"/>
    </location>
</feature>
<feature type="compositionally biased region" description="Acidic residues" evidence="11">
    <location>
        <begin position="289"/>
        <end position="306"/>
    </location>
</feature>
<sequence>MASPQEQSTAPEHEHANEPQEHKNVIRPQQKIDYNDPKYAGMSKRAVKRLLKQELWEATKDERRQAFKDKKKRKREEDRKLIEQGLLEPKMGPKRIKPEEQEWSKMNVVIDCEFNSYMVEKEINSMQTQIMRCYSANKSAKYPCPMTVTSFGGDLEAVFDKKTPSRAQWKGIDFVAESYLEKFDKDKLVYLSADSDNVAHELDESKVYIIGGIVDKNRHKGLCQDKASTQGIPTVQLPIGEHLQMASRKVLTVNHVYEIMLKWLEYRDWRKAFLEVIPQRKFESNNPNDDPDTADNDEEADEESTTEDIKSNVQLLETPQEKATDEQTAENEATTPHQK</sequence>
<evidence type="ECO:0000256" key="8">
    <source>
        <dbReference type="ARBA" id="ARBA00048434"/>
    </source>
</evidence>
<dbReference type="InterPro" id="IPR007356">
    <property type="entry name" value="tRNA_m1G_MeTrfase_euk"/>
</dbReference>
<evidence type="ECO:0000256" key="6">
    <source>
        <dbReference type="ARBA" id="ARBA00031792"/>
    </source>
</evidence>
<evidence type="ECO:0000256" key="2">
    <source>
        <dbReference type="ARBA" id="ARBA00020451"/>
    </source>
</evidence>
<dbReference type="EC" id="2.1.1.221" evidence="1"/>
<feature type="region of interest" description="Disordered" evidence="11">
    <location>
        <begin position="1"/>
        <end position="39"/>
    </location>
</feature>